<dbReference type="Proteomes" id="UP000593566">
    <property type="component" value="Unassembled WGS sequence"/>
</dbReference>
<dbReference type="RefSeq" id="XP_037150191.1">
    <property type="nucleotide sequence ID" value="XM_037294113.1"/>
</dbReference>
<evidence type="ECO:0000313" key="2">
    <source>
        <dbReference type="Proteomes" id="UP000593566"/>
    </source>
</evidence>
<dbReference type="EMBL" id="JACCJB010000016">
    <property type="protein sequence ID" value="KAF6220756.1"/>
    <property type="molecule type" value="Genomic_DNA"/>
</dbReference>
<reference evidence="1 2" key="1">
    <citation type="journal article" date="2020" name="Genomics">
        <title>Complete, high-quality genomes from long-read metagenomic sequencing of two wolf lichen thalli reveals enigmatic genome architecture.</title>
        <authorList>
            <person name="McKenzie S.K."/>
            <person name="Walston R.F."/>
            <person name="Allen J.L."/>
        </authorList>
    </citation>
    <scope>NUCLEOTIDE SEQUENCE [LARGE SCALE GENOMIC DNA]</scope>
    <source>
        <strain evidence="1">WasteWater1</strain>
    </source>
</reference>
<sequence length="320" mass="34841">MSSTIEILPSAFCFSWITLPAEFIAQQGSHNALHGTRCICYSGEAIDSQKFTIRRQSRPSFELPNPNAPAAHILPFTGKADSSKSAVYLHLLRKGNHVNRVHGLKPVTPVAGDQGFVTDLEFGTQLFQTQVDTESSEKRLVGQGFECADDSTGAHDKKCMFGPTYTVSSTFKHTPNEHFQAVYGDGSIVTEIVGNELATIDGLTVQDLEQLQYNTFFTKMYTSGYIMPLFSLTTQKSASTNGTAGGGLLAIGGLPPVPFRSLFASSPFQLLSINIAIVPAAEFQHAEPDLAYTLYTITINGLTYERSNEPKTSPLESRTQ</sequence>
<gene>
    <name evidence="1" type="ORF">HO133_003190</name>
</gene>
<protein>
    <submittedName>
        <fullName evidence="1">Uncharacterized protein</fullName>
    </submittedName>
</protein>
<dbReference type="SUPFAM" id="SSF50630">
    <property type="entry name" value="Acid proteases"/>
    <property type="match status" value="1"/>
</dbReference>
<keyword evidence="2" id="KW-1185">Reference proteome</keyword>
<evidence type="ECO:0000313" key="1">
    <source>
        <dbReference type="EMBL" id="KAF6220756.1"/>
    </source>
</evidence>
<comment type="caution">
    <text evidence="1">The sequence shown here is derived from an EMBL/GenBank/DDBJ whole genome shotgun (WGS) entry which is preliminary data.</text>
</comment>
<organism evidence="1 2">
    <name type="scientific">Letharia lupina</name>
    <dbReference type="NCBI Taxonomy" id="560253"/>
    <lineage>
        <taxon>Eukaryota</taxon>
        <taxon>Fungi</taxon>
        <taxon>Dikarya</taxon>
        <taxon>Ascomycota</taxon>
        <taxon>Pezizomycotina</taxon>
        <taxon>Lecanoromycetes</taxon>
        <taxon>OSLEUM clade</taxon>
        <taxon>Lecanoromycetidae</taxon>
        <taxon>Lecanorales</taxon>
        <taxon>Lecanorineae</taxon>
        <taxon>Parmeliaceae</taxon>
        <taxon>Letharia</taxon>
    </lineage>
</organism>
<dbReference type="Gene3D" id="2.40.70.10">
    <property type="entry name" value="Acid Proteases"/>
    <property type="match status" value="1"/>
</dbReference>
<dbReference type="AlphaFoldDB" id="A0A8H6CCH3"/>
<dbReference type="GeneID" id="59331601"/>
<dbReference type="InterPro" id="IPR021109">
    <property type="entry name" value="Peptidase_aspartic_dom_sf"/>
</dbReference>
<accession>A0A8H6CCH3</accession>
<proteinExistence type="predicted"/>
<name>A0A8H6CCH3_9LECA</name>